<name>A0A831VWK7_9FLAO</name>
<sequence length="299" mass="33126">MKNPSILYLILFFIGPVSLLAQKNPKSIKEKSNTKTSYVLTDLSYVNDAVFMGRRDSIAAPYILPSIGYYDKSGLFADATLSYLVGSEENRVDLFLTTAGYLFNTNNWSGGISGTAYFYNQSSYNVQSEIVGDITGLLSYDLKMFELTLSASTYFSNNSSTDFFGGLLLNHAFYNSVQNFKVNPSISIYAGSQYFYQEYFSTSRLGNRKGKGNGSVTTETSEVTTVEIAEASKFKILNVALSLPLQYQYGSFIYSATPVLAIPQTSATITTSEGVLSEDLKSAFYFSVGISYWFYTQNK</sequence>
<dbReference type="Proteomes" id="UP000886191">
    <property type="component" value="Unassembled WGS sequence"/>
</dbReference>
<protein>
    <submittedName>
        <fullName evidence="1">Uncharacterized protein</fullName>
    </submittedName>
</protein>
<gene>
    <name evidence="1" type="ORF">ENH87_16590</name>
</gene>
<organism evidence="1">
    <name type="scientific">Pricia antarctica</name>
    <dbReference type="NCBI Taxonomy" id="641691"/>
    <lineage>
        <taxon>Bacteria</taxon>
        <taxon>Pseudomonadati</taxon>
        <taxon>Bacteroidota</taxon>
        <taxon>Flavobacteriia</taxon>
        <taxon>Flavobacteriales</taxon>
        <taxon>Flavobacteriaceae</taxon>
        <taxon>Pricia</taxon>
    </lineage>
</organism>
<evidence type="ECO:0000313" key="1">
    <source>
        <dbReference type="EMBL" id="HEA22519.1"/>
    </source>
</evidence>
<dbReference type="AlphaFoldDB" id="A0A831VWK7"/>
<accession>A0A831VWK7</accession>
<proteinExistence type="predicted"/>
<reference evidence="1" key="1">
    <citation type="journal article" date="2020" name="mSystems">
        <title>Genome- and Community-Level Interaction Insights into Carbon Utilization and Element Cycling Functions of Hydrothermarchaeota in Hydrothermal Sediment.</title>
        <authorList>
            <person name="Zhou Z."/>
            <person name="Liu Y."/>
            <person name="Xu W."/>
            <person name="Pan J."/>
            <person name="Luo Z.H."/>
            <person name="Li M."/>
        </authorList>
    </citation>
    <scope>NUCLEOTIDE SEQUENCE [LARGE SCALE GENOMIC DNA]</scope>
    <source>
        <strain evidence="1">HyVt-345</strain>
    </source>
</reference>
<comment type="caution">
    <text evidence="1">The sequence shown here is derived from an EMBL/GenBank/DDBJ whole genome shotgun (WGS) entry which is preliminary data.</text>
</comment>
<dbReference type="EMBL" id="DRGL01000060">
    <property type="protein sequence ID" value="HEA22519.1"/>
    <property type="molecule type" value="Genomic_DNA"/>
</dbReference>